<keyword evidence="2" id="KW-1015">Disulfide bond</keyword>
<sequence>MFNIGDACVGFWWRFSPQTPILPIPKLSFEDNIIEDEDTTLTCKLRDMEGVEVNLEIKGNTTLTNCQERKKVEVSKNEMYTIRTCTLEVTKEMDKMEFICEAHFKSQSQPEKMYLRSEPDFTDCPDKQVWIEGRESSFHCKATGYPLPNVTCAKGPARFIEGENFKALRNMTGTYTCAAINFDKVSKPVEVSVQYKPEVLDIKVDPPLHNDGDTVTMTCKAVGEPAPSYRWKPPSSDVQFSADNSTITIKSLKTNHHGKYRCTASNVHGDHSLEQELVLAVQPKISDIKVEPSMDVFEGDNITMSCITSGFPDPVVTWPKLNSEVELSPNKHEIKIWGIKKKHEGNYSCTAQNKHGTVTRSRQIVLAVKPKVLSINVKPSTSVPEGENLTLTCVAQGVPRPTYSWQIPTPTTSVLYSHDSSVVTILAVQKEYSGGYSCTSQNKHGHHTMTKEITVTEKNSGHRVEVSVTAVLTLLLPTGLMFSLL</sequence>
<dbReference type="PANTHER" id="PTHR45080:SF8">
    <property type="entry name" value="IG-LIKE DOMAIN-CONTAINING PROTEIN"/>
    <property type="match status" value="1"/>
</dbReference>
<comment type="caution">
    <text evidence="4">The sequence shown here is derived from an EMBL/GenBank/DDBJ whole genome shotgun (WGS) entry which is preliminary data.</text>
</comment>
<feature type="domain" description="Ig-like" evidence="3">
    <location>
        <begin position="370"/>
        <end position="456"/>
    </location>
</feature>
<evidence type="ECO:0000259" key="3">
    <source>
        <dbReference type="PROSITE" id="PS50835"/>
    </source>
</evidence>
<dbReference type="CDD" id="cd00096">
    <property type="entry name" value="Ig"/>
    <property type="match status" value="1"/>
</dbReference>
<evidence type="ECO:0000256" key="2">
    <source>
        <dbReference type="ARBA" id="ARBA00023157"/>
    </source>
</evidence>
<evidence type="ECO:0000313" key="4">
    <source>
        <dbReference type="EMBL" id="CAJ0959468.1"/>
    </source>
</evidence>
<feature type="domain" description="Ig-like" evidence="3">
    <location>
        <begin position="197"/>
        <end position="280"/>
    </location>
</feature>
<feature type="domain" description="Ig-like" evidence="3">
    <location>
        <begin position="283"/>
        <end position="365"/>
    </location>
</feature>
<dbReference type="InterPro" id="IPR036179">
    <property type="entry name" value="Ig-like_dom_sf"/>
</dbReference>
<dbReference type="EMBL" id="CAUEEQ010047693">
    <property type="protein sequence ID" value="CAJ0959468.1"/>
    <property type="molecule type" value="Genomic_DNA"/>
</dbReference>
<organism evidence="4 5">
    <name type="scientific">Ranitomeya imitator</name>
    <name type="common">mimic poison frog</name>
    <dbReference type="NCBI Taxonomy" id="111125"/>
    <lineage>
        <taxon>Eukaryota</taxon>
        <taxon>Metazoa</taxon>
        <taxon>Chordata</taxon>
        <taxon>Craniata</taxon>
        <taxon>Vertebrata</taxon>
        <taxon>Euteleostomi</taxon>
        <taxon>Amphibia</taxon>
        <taxon>Batrachia</taxon>
        <taxon>Anura</taxon>
        <taxon>Neobatrachia</taxon>
        <taxon>Hyloidea</taxon>
        <taxon>Dendrobatidae</taxon>
        <taxon>Dendrobatinae</taxon>
        <taxon>Ranitomeya</taxon>
    </lineage>
</organism>
<dbReference type="InterPro" id="IPR003599">
    <property type="entry name" value="Ig_sub"/>
</dbReference>
<dbReference type="InterPro" id="IPR003598">
    <property type="entry name" value="Ig_sub2"/>
</dbReference>
<dbReference type="InterPro" id="IPR007110">
    <property type="entry name" value="Ig-like_dom"/>
</dbReference>
<accession>A0ABN9M6U8</accession>
<keyword evidence="1" id="KW-0732">Signal</keyword>
<dbReference type="SMART" id="SM00408">
    <property type="entry name" value="IGc2"/>
    <property type="match status" value="3"/>
</dbReference>
<dbReference type="PANTHER" id="PTHR45080">
    <property type="entry name" value="CONTACTIN 5"/>
    <property type="match status" value="1"/>
</dbReference>
<dbReference type="PROSITE" id="PS50835">
    <property type="entry name" value="IG_LIKE"/>
    <property type="match status" value="3"/>
</dbReference>
<reference evidence="4" key="1">
    <citation type="submission" date="2023-07" db="EMBL/GenBank/DDBJ databases">
        <authorList>
            <person name="Stuckert A."/>
        </authorList>
    </citation>
    <scope>NUCLEOTIDE SEQUENCE</scope>
</reference>
<dbReference type="InterPro" id="IPR013783">
    <property type="entry name" value="Ig-like_fold"/>
</dbReference>
<name>A0ABN9M6U8_9NEOB</name>
<dbReference type="SMART" id="SM00409">
    <property type="entry name" value="IG"/>
    <property type="match status" value="4"/>
</dbReference>
<dbReference type="Gene3D" id="2.60.40.10">
    <property type="entry name" value="Immunoglobulins"/>
    <property type="match status" value="5"/>
</dbReference>
<gene>
    <name evidence="4" type="ORF">RIMI_LOCUS16802978</name>
</gene>
<evidence type="ECO:0000256" key="1">
    <source>
        <dbReference type="ARBA" id="ARBA00022729"/>
    </source>
</evidence>
<dbReference type="Proteomes" id="UP001176940">
    <property type="component" value="Unassembled WGS sequence"/>
</dbReference>
<protein>
    <recommendedName>
        <fullName evidence="3">Ig-like domain-containing protein</fullName>
    </recommendedName>
</protein>
<dbReference type="InterPro" id="IPR050958">
    <property type="entry name" value="Cell_Adh-Cytoskel_Orgn"/>
</dbReference>
<dbReference type="SUPFAM" id="SSF48726">
    <property type="entry name" value="Immunoglobulin"/>
    <property type="match status" value="3"/>
</dbReference>
<dbReference type="Pfam" id="PF13927">
    <property type="entry name" value="Ig_3"/>
    <property type="match status" value="3"/>
</dbReference>
<keyword evidence="5" id="KW-1185">Reference proteome</keyword>
<evidence type="ECO:0000313" key="5">
    <source>
        <dbReference type="Proteomes" id="UP001176940"/>
    </source>
</evidence>
<proteinExistence type="predicted"/>